<dbReference type="GO" id="GO:0016787">
    <property type="term" value="F:hydrolase activity"/>
    <property type="evidence" value="ECO:0007669"/>
    <property type="project" value="UniProtKB-KW"/>
</dbReference>
<keyword evidence="1" id="KW-0472">Membrane</keyword>
<dbReference type="InterPro" id="IPR007404">
    <property type="entry name" value="YdjM-like"/>
</dbReference>
<dbReference type="RefSeq" id="WP_094253973.1">
    <property type="nucleotide sequence ID" value="NZ_JBHLXL010000004.1"/>
</dbReference>
<organism evidence="2 3">
    <name type="scientific">Fictibacillus aquaticus</name>
    <dbReference type="NCBI Taxonomy" id="2021314"/>
    <lineage>
        <taxon>Bacteria</taxon>
        <taxon>Bacillati</taxon>
        <taxon>Bacillota</taxon>
        <taxon>Bacilli</taxon>
        <taxon>Bacillales</taxon>
        <taxon>Fictibacillaceae</taxon>
        <taxon>Fictibacillus</taxon>
    </lineage>
</organism>
<sequence length="292" mass="33686">MDTITHTLFGLTLYGAIDKKDMSPQLKASLFAATLAGSQIPDIDVLVNVTEYGRVMQQMWHRGITHSIFLVPVWAFLLYFIARLIWKVDDKRVFWWAMLAVFIHDTSDLFNTWGTGFLEPLSAHRITFGVIPIVDFVFWFIMLTAFIVSRKKAAEKRFNVFRIAWLAMLLHVTLQSLQGYVLYDEAKEKYDEVALAAGFVPTQFQVIGKKDDTVEISKDSIFLAPEKQAVLKSKDDADLTPLFKQKPEAKTLYDWSPFVVVVEDNGKLGIYDPRFYRNGESFLYEYIEKQPR</sequence>
<dbReference type="Proteomes" id="UP000215059">
    <property type="component" value="Unassembled WGS sequence"/>
</dbReference>
<feature type="transmembrane region" description="Helical" evidence="1">
    <location>
        <begin position="64"/>
        <end position="86"/>
    </location>
</feature>
<comment type="caution">
    <text evidence="2">The sequence shown here is derived from an EMBL/GenBank/DDBJ whole genome shotgun (WGS) entry which is preliminary data.</text>
</comment>
<gene>
    <name evidence="2" type="ORF">CGZ90_18315</name>
</gene>
<keyword evidence="1" id="KW-0812">Transmembrane</keyword>
<dbReference type="OrthoDB" id="245523at2"/>
<dbReference type="PANTHER" id="PTHR40031">
    <property type="entry name" value="HYPOTHETICAL MEMBRANE SPANNING PROTEIN"/>
    <property type="match status" value="1"/>
</dbReference>
<reference evidence="2 3" key="1">
    <citation type="submission" date="2017-07" db="EMBL/GenBank/DDBJ databases">
        <title>Fictibacillus sp. nov. GDSW-R2A3 Genome sequencing and assembly.</title>
        <authorList>
            <person name="Mayilraj S."/>
        </authorList>
    </citation>
    <scope>NUCLEOTIDE SEQUENCE [LARGE SCALE GENOMIC DNA]</scope>
    <source>
        <strain evidence="2 3">GDSW-R2A3</strain>
    </source>
</reference>
<keyword evidence="2" id="KW-0378">Hydrolase</keyword>
<feature type="transmembrane region" description="Helical" evidence="1">
    <location>
        <begin position="126"/>
        <end position="148"/>
    </location>
</feature>
<evidence type="ECO:0000313" key="3">
    <source>
        <dbReference type="Proteomes" id="UP000215059"/>
    </source>
</evidence>
<feature type="transmembrane region" description="Helical" evidence="1">
    <location>
        <begin position="160"/>
        <end position="183"/>
    </location>
</feature>
<dbReference type="InterPro" id="IPR053170">
    <property type="entry name" value="Transcription_regulator"/>
</dbReference>
<dbReference type="AlphaFoldDB" id="A0A235F536"/>
<keyword evidence="3" id="KW-1185">Reference proteome</keyword>
<dbReference type="Pfam" id="PF04307">
    <property type="entry name" value="YdjM"/>
    <property type="match status" value="1"/>
</dbReference>
<dbReference type="EMBL" id="NOII01000021">
    <property type="protein sequence ID" value="OYD56304.1"/>
    <property type="molecule type" value="Genomic_DNA"/>
</dbReference>
<evidence type="ECO:0000256" key="1">
    <source>
        <dbReference type="SAM" id="Phobius"/>
    </source>
</evidence>
<keyword evidence="1" id="KW-1133">Transmembrane helix</keyword>
<dbReference type="PANTHER" id="PTHR40031:SF1">
    <property type="entry name" value="MEMBRANE-BOUND METAL-DEPENDENT HYDROLASE"/>
    <property type="match status" value="1"/>
</dbReference>
<accession>A0A235F536</accession>
<protein>
    <submittedName>
        <fullName evidence="2">Hydrolase</fullName>
    </submittedName>
</protein>
<name>A0A235F536_9BACL</name>
<proteinExistence type="predicted"/>
<evidence type="ECO:0000313" key="2">
    <source>
        <dbReference type="EMBL" id="OYD56304.1"/>
    </source>
</evidence>